<accession>A0A9Q6ZI32</accession>
<reference evidence="1 2" key="1">
    <citation type="submission" date="2021-01" db="EMBL/GenBank/DDBJ databases">
        <title>FDA dAtabase for Regulatory Grade micrObial Sequences (FDA-ARGOS): Supporting development and validation of Infectious Disease Dx tests.</title>
        <authorList>
            <person name="Sproer C."/>
            <person name="Gronow S."/>
            <person name="Severitt S."/>
            <person name="Schroder I."/>
            <person name="Tallon L."/>
            <person name="Sadzewicz L."/>
            <person name="Zhao X."/>
            <person name="Boylan J."/>
            <person name="Ott S."/>
            <person name="Bowen H."/>
            <person name="Vavikolanu K."/>
            <person name="Mehta A."/>
            <person name="Aluvathingal J."/>
            <person name="Nadendla S."/>
            <person name="Lowell S."/>
            <person name="Myers T."/>
            <person name="Yan Y."/>
            <person name="Sichtig H."/>
        </authorList>
    </citation>
    <scope>NUCLEOTIDE SEQUENCE [LARGE SCALE GENOMIC DNA]</scope>
    <source>
        <strain evidence="1 2">FDAARGOS_1131</strain>
    </source>
</reference>
<dbReference type="GeneID" id="93526584"/>
<dbReference type="InterPro" id="IPR011467">
    <property type="entry name" value="DUF1573"/>
</dbReference>
<name>A0A9Q6ZI32_MYROD</name>
<evidence type="ECO:0000313" key="1">
    <source>
        <dbReference type="EMBL" id="QQU00734.1"/>
    </source>
</evidence>
<dbReference type="EMBL" id="CP068108">
    <property type="protein sequence ID" value="QQU00734.1"/>
    <property type="molecule type" value="Genomic_DNA"/>
</dbReference>
<dbReference type="PROSITE" id="PS51257">
    <property type="entry name" value="PROKAR_LIPOPROTEIN"/>
    <property type="match status" value="1"/>
</dbReference>
<dbReference type="Proteomes" id="UP000596202">
    <property type="component" value="Chromosome"/>
</dbReference>
<dbReference type="Gene3D" id="2.60.40.10">
    <property type="entry name" value="Immunoglobulins"/>
    <property type="match status" value="1"/>
</dbReference>
<sequence length="150" mass="16331">MKKVFMLSCVALLTMTACKKNDASSRISEDNVAKIEQDAVTKQNQGSPKMEFAELLHDFGTIGNNEAVETEFEFTNTGNADLVIIDARATCGCTVPEYQKTPIKPGEKSKLKVRFQTGAVGQQQKTVTLTTNTEKGEELLTIKANVSPAN</sequence>
<protein>
    <submittedName>
        <fullName evidence="1">DUF1573 domain-containing protein</fullName>
    </submittedName>
</protein>
<organism evidence="1 2">
    <name type="scientific">Myroides odoratus</name>
    <name type="common">Flavobacterium odoratum</name>
    <dbReference type="NCBI Taxonomy" id="256"/>
    <lineage>
        <taxon>Bacteria</taxon>
        <taxon>Pseudomonadati</taxon>
        <taxon>Bacteroidota</taxon>
        <taxon>Flavobacteriia</taxon>
        <taxon>Flavobacteriales</taxon>
        <taxon>Flavobacteriaceae</taxon>
        <taxon>Myroides</taxon>
    </lineage>
</organism>
<dbReference type="Pfam" id="PF07610">
    <property type="entry name" value="DUF1573"/>
    <property type="match status" value="1"/>
</dbReference>
<dbReference type="OrthoDB" id="826619at2"/>
<dbReference type="PANTHER" id="PTHR37833">
    <property type="entry name" value="LIPOPROTEIN-RELATED"/>
    <property type="match status" value="1"/>
</dbReference>
<proteinExistence type="predicted"/>
<dbReference type="RefSeq" id="WP_002990407.1">
    <property type="nucleotide sequence ID" value="NZ_CP068108.1"/>
</dbReference>
<dbReference type="PANTHER" id="PTHR37833:SF1">
    <property type="entry name" value="SIGNAL PEPTIDE PROTEIN"/>
    <property type="match status" value="1"/>
</dbReference>
<dbReference type="AlphaFoldDB" id="A0A9Q6ZI32"/>
<gene>
    <name evidence="1" type="ORF">I6I88_02905</name>
</gene>
<dbReference type="InterPro" id="IPR013783">
    <property type="entry name" value="Ig-like_fold"/>
</dbReference>
<evidence type="ECO:0000313" key="2">
    <source>
        <dbReference type="Proteomes" id="UP000596202"/>
    </source>
</evidence>